<dbReference type="EMBL" id="JAAFYZ010000235">
    <property type="protein sequence ID" value="MBS2553163.1"/>
    <property type="molecule type" value="Genomic_DNA"/>
</dbReference>
<dbReference type="RefSeq" id="WP_212019436.1">
    <property type="nucleotide sequence ID" value="NZ_JAAFYZ010000235.1"/>
</dbReference>
<reference evidence="2 3" key="1">
    <citation type="submission" date="2020-02" db="EMBL/GenBank/DDBJ databases">
        <title>Acidophilic actinobacteria isolated from forest soil.</title>
        <authorList>
            <person name="Golinska P."/>
        </authorList>
    </citation>
    <scope>NUCLEOTIDE SEQUENCE [LARGE SCALE GENOMIC DNA]</scope>
    <source>
        <strain evidence="2 3">NL8</strain>
    </source>
</reference>
<evidence type="ECO:0000313" key="3">
    <source>
        <dbReference type="Proteomes" id="UP000730482"/>
    </source>
</evidence>
<name>A0ABS5L466_9ACTN</name>
<proteinExistence type="predicted"/>
<dbReference type="Proteomes" id="UP000730482">
    <property type="component" value="Unassembled WGS sequence"/>
</dbReference>
<evidence type="ECO:0000256" key="1">
    <source>
        <dbReference type="SAM" id="MobiDB-lite"/>
    </source>
</evidence>
<protein>
    <submittedName>
        <fullName evidence="2">Uncharacterized protein</fullName>
    </submittedName>
</protein>
<feature type="region of interest" description="Disordered" evidence="1">
    <location>
        <begin position="93"/>
        <end position="115"/>
    </location>
</feature>
<keyword evidence="3" id="KW-1185">Reference proteome</keyword>
<organism evidence="2 3">
    <name type="scientific">Catenulispora pinistramenti</name>
    <dbReference type="NCBI Taxonomy" id="2705254"/>
    <lineage>
        <taxon>Bacteria</taxon>
        <taxon>Bacillati</taxon>
        <taxon>Actinomycetota</taxon>
        <taxon>Actinomycetes</taxon>
        <taxon>Catenulisporales</taxon>
        <taxon>Catenulisporaceae</taxon>
        <taxon>Catenulispora</taxon>
    </lineage>
</organism>
<sequence length="152" mass="16154">MGEWWSIEVADGEFSAASWKDTHGRDLIRTALEYGAEDWAWVERPWGVVLELCFPEDTTVGGWPAFRDATLVKAALDAVPDPVNGLLVYPGRGGSSGARVPRKPKPAPAAAAAALPEPDISDEVVRLAATVATEPLPVDRGSAVYPGARFAS</sequence>
<accession>A0ABS5L466</accession>
<evidence type="ECO:0000313" key="2">
    <source>
        <dbReference type="EMBL" id="MBS2553163.1"/>
    </source>
</evidence>
<comment type="caution">
    <text evidence="2">The sequence shown here is derived from an EMBL/GenBank/DDBJ whole genome shotgun (WGS) entry which is preliminary data.</text>
</comment>
<gene>
    <name evidence="2" type="ORF">KGQ19_40555</name>
</gene>